<reference evidence="2 3" key="1">
    <citation type="submission" date="2022-09" db="EMBL/GenBank/DDBJ databases">
        <title>Chelativorans salina sp. nov., a novel slightly halophilic bacterium isolated from a saline lake sediment enrichment.</title>
        <authorList>
            <person name="Gao L."/>
            <person name="Fang B.-Z."/>
            <person name="Li W.-J."/>
        </authorList>
    </citation>
    <scope>NUCLEOTIDE SEQUENCE [LARGE SCALE GENOMIC DNA]</scope>
    <source>
        <strain evidence="2 3">EGI FJ00035</strain>
    </source>
</reference>
<evidence type="ECO:0000256" key="1">
    <source>
        <dbReference type="SAM" id="SignalP"/>
    </source>
</evidence>
<feature type="signal peptide" evidence="1">
    <location>
        <begin position="1"/>
        <end position="21"/>
    </location>
</feature>
<name>A0ABT2LLL1_9HYPH</name>
<gene>
    <name evidence="2" type="ORF">N5A92_10565</name>
</gene>
<evidence type="ECO:0000313" key="2">
    <source>
        <dbReference type="EMBL" id="MCT7375472.1"/>
    </source>
</evidence>
<dbReference type="PROSITE" id="PS51257">
    <property type="entry name" value="PROKAR_LIPOPROTEIN"/>
    <property type="match status" value="1"/>
</dbReference>
<keyword evidence="1" id="KW-0732">Signal</keyword>
<dbReference type="EMBL" id="JAOCZP010000003">
    <property type="protein sequence ID" value="MCT7375472.1"/>
    <property type="molecule type" value="Genomic_DNA"/>
</dbReference>
<dbReference type="Proteomes" id="UP001320831">
    <property type="component" value="Unassembled WGS sequence"/>
</dbReference>
<protein>
    <submittedName>
        <fullName evidence="2">Uncharacterized protein</fullName>
    </submittedName>
</protein>
<feature type="chain" id="PRO_5045759965" evidence="1">
    <location>
        <begin position="22"/>
        <end position="91"/>
    </location>
</feature>
<accession>A0ABT2LLL1</accession>
<dbReference type="RefSeq" id="WP_260902506.1">
    <property type="nucleotide sequence ID" value="NZ_JAOCZP010000003.1"/>
</dbReference>
<organism evidence="2 3">
    <name type="scientific">Chelativorans salis</name>
    <dbReference type="NCBI Taxonomy" id="2978478"/>
    <lineage>
        <taxon>Bacteria</taxon>
        <taxon>Pseudomonadati</taxon>
        <taxon>Pseudomonadota</taxon>
        <taxon>Alphaproteobacteria</taxon>
        <taxon>Hyphomicrobiales</taxon>
        <taxon>Phyllobacteriaceae</taxon>
        <taxon>Chelativorans</taxon>
    </lineage>
</organism>
<sequence>MKLVSKGVRLACLAVIVSTLAACGTSEPASAPGLRLAIGNSLPGAKGLGVADQDRIDDTVAGGCVTGVYTSLECERHTKASAERRAELAQR</sequence>
<comment type="caution">
    <text evidence="2">The sequence shown here is derived from an EMBL/GenBank/DDBJ whole genome shotgun (WGS) entry which is preliminary data.</text>
</comment>
<keyword evidence="3" id="KW-1185">Reference proteome</keyword>
<proteinExistence type="predicted"/>
<evidence type="ECO:0000313" key="3">
    <source>
        <dbReference type="Proteomes" id="UP001320831"/>
    </source>
</evidence>